<dbReference type="Gene3D" id="1.20.120.1810">
    <property type="match status" value="1"/>
</dbReference>
<dbReference type="Pfam" id="PF04542">
    <property type="entry name" value="Sigma70_r2"/>
    <property type="match status" value="1"/>
</dbReference>
<dbReference type="InterPro" id="IPR009042">
    <property type="entry name" value="RNA_pol_sigma70_r1_2"/>
</dbReference>
<name>A0A1F8DVW4_9BACT</name>
<dbReference type="InterPro" id="IPR036388">
    <property type="entry name" value="WH-like_DNA-bd_sf"/>
</dbReference>
<dbReference type="CDD" id="cd06171">
    <property type="entry name" value="Sigma70_r4"/>
    <property type="match status" value="1"/>
</dbReference>
<evidence type="ECO:0000256" key="3">
    <source>
        <dbReference type="ARBA" id="ARBA00023125"/>
    </source>
</evidence>
<dbReference type="NCBIfam" id="TIGR02937">
    <property type="entry name" value="sigma70-ECF"/>
    <property type="match status" value="1"/>
</dbReference>
<dbReference type="SUPFAM" id="SSF88659">
    <property type="entry name" value="Sigma3 and sigma4 domains of RNA polymerase sigma factors"/>
    <property type="match status" value="1"/>
</dbReference>
<dbReference type="PROSITE" id="PS00716">
    <property type="entry name" value="SIGMA70_2"/>
    <property type="match status" value="1"/>
</dbReference>
<dbReference type="PRINTS" id="PR00046">
    <property type="entry name" value="SIGMA70FCT"/>
</dbReference>
<evidence type="ECO:0000313" key="7">
    <source>
        <dbReference type="EMBL" id="OGM92750.1"/>
    </source>
</evidence>
<protein>
    <recommendedName>
        <fullName evidence="6">RNA polymerase sigma-70 domain-containing protein</fullName>
    </recommendedName>
</protein>
<dbReference type="InterPro" id="IPR013325">
    <property type="entry name" value="RNA_pol_sigma_r2"/>
</dbReference>
<dbReference type="GO" id="GO:0016987">
    <property type="term" value="F:sigma factor activity"/>
    <property type="evidence" value="ECO:0007669"/>
    <property type="project" value="UniProtKB-KW"/>
</dbReference>
<dbReference type="STRING" id="1802559.A2372_00975"/>
<dbReference type="Pfam" id="PF04545">
    <property type="entry name" value="Sigma70_r4"/>
    <property type="match status" value="1"/>
</dbReference>
<comment type="caution">
    <text evidence="7">The sequence shown here is derived from an EMBL/GenBank/DDBJ whole genome shotgun (WGS) entry which is preliminary data.</text>
</comment>
<keyword evidence="2" id="KW-0731">Sigma factor</keyword>
<dbReference type="AlphaFoldDB" id="A0A1F8DVW4"/>
<dbReference type="EMBL" id="MGIT01000003">
    <property type="protein sequence ID" value="OGM92750.1"/>
    <property type="molecule type" value="Genomic_DNA"/>
</dbReference>
<keyword evidence="1" id="KW-0805">Transcription regulation</keyword>
<dbReference type="InterPro" id="IPR050239">
    <property type="entry name" value="Sigma-70_RNA_pol_init_factors"/>
</dbReference>
<evidence type="ECO:0000256" key="4">
    <source>
        <dbReference type="ARBA" id="ARBA00023163"/>
    </source>
</evidence>
<reference evidence="7 8" key="1">
    <citation type="journal article" date="2016" name="Nat. Commun.">
        <title>Thousands of microbial genomes shed light on interconnected biogeochemical processes in an aquifer system.</title>
        <authorList>
            <person name="Anantharaman K."/>
            <person name="Brown C.T."/>
            <person name="Hug L.A."/>
            <person name="Sharon I."/>
            <person name="Castelle C.J."/>
            <person name="Probst A.J."/>
            <person name="Thomas B.C."/>
            <person name="Singh A."/>
            <person name="Wilkins M.J."/>
            <person name="Karaoz U."/>
            <person name="Brodie E.L."/>
            <person name="Williams K.H."/>
            <person name="Hubbard S.S."/>
            <person name="Banfield J.F."/>
        </authorList>
    </citation>
    <scope>NUCLEOTIDE SEQUENCE [LARGE SCALE GENOMIC DNA]</scope>
</reference>
<dbReference type="Pfam" id="PF00140">
    <property type="entry name" value="Sigma70_r1_2"/>
    <property type="match status" value="1"/>
</dbReference>
<dbReference type="SUPFAM" id="SSF88946">
    <property type="entry name" value="Sigma2 domain of RNA polymerase sigma factors"/>
    <property type="match status" value="1"/>
</dbReference>
<organism evidence="7 8">
    <name type="scientific">Candidatus Wolfebacteria bacterium RIFOXYB1_FULL_54_12</name>
    <dbReference type="NCBI Taxonomy" id="1802559"/>
    <lineage>
        <taxon>Bacteria</taxon>
        <taxon>Candidatus Wolfeibacteriota</taxon>
    </lineage>
</organism>
<keyword evidence="4" id="KW-0804">Transcription</keyword>
<evidence type="ECO:0000259" key="6">
    <source>
        <dbReference type="PROSITE" id="PS00716"/>
    </source>
</evidence>
<evidence type="ECO:0000313" key="8">
    <source>
        <dbReference type="Proteomes" id="UP000176422"/>
    </source>
</evidence>
<accession>A0A1F8DVW4</accession>
<gene>
    <name evidence="7" type="ORF">A2372_00975</name>
</gene>
<feature type="region of interest" description="Disordered" evidence="5">
    <location>
        <begin position="1"/>
        <end position="38"/>
    </location>
</feature>
<dbReference type="InterPro" id="IPR007627">
    <property type="entry name" value="RNA_pol_sigma70_r2"/>
</dbReference>
<feature type="domain" description="RNA polymerase sigma-70" evidence="6">
    <location>
        <begin position="353"/>
        <end position="379"/>
    </location>
</feature>
<evidence type="ECO:0000256" key="5">
    <source>
        <dbReference type="SAM" id="MobiDB-lite"/>
    </source>
</evidence>
<sequence>MEDEGWVKLLPDEGRPVKPRNGGKTARQVEPRNGKKTGSACAVVVPAVSMPEEGPTEEDLIVMDLDDVGEDPDGFEELSGEDDEVPEVANVSALTQDPLQYYLHELRNYPLLSEKEELELALKKESGCSASKKRLVECNLRLVVMLAKRYLHRDLSLEDLIQEGNTGLMRAAEKFNTSFGCKFSTYAGWWINQAIRYALKNKSKSIRLPAHVEELLPWRMKAVTSLRDKLGRNPDTEELIEEITQLVFKSSSVYAEARKTAFSTDIAMKKLRVAVRRMEKAYAQTKMTSLDIEVGEDGTTIIDFVDSDKPTPEDILGMSEINRKLIEPALAILTERQRWVMRQRFGLDGEEKTLDELGEIDGVTRERIRQIETIAFRRLRSYFKREKKLGIEARESMQGAR</sequence>
<dbReference type="Gene3D" id="1.10.10.10">
    <property type="entry name" value="Winged helix-like DNA-binding domain superfamily/Winged helix DNA-binding domain"/>
    <property type="match status" value="1"/>
</dbReference>
<dbReference type="InterPro" id="IPR014284">
    <property type="entry name" value="RNA_pol_sigma-70_dom"/>
</dbReference>
<dbReference type="PANTHER" id="PTHR30603">
    <property type="entry name" value="RNA POLYMERASE SIGMA FACTOR RPO"/>
    <property type="match status" value="1"/>
</dbReference>
<dbReference type="GO" id="GO:0006352">
    <property type="term" value="P:DNA-templated transcription initiation"/>
    <property type="evidence" value="ECO:0007669"/>
    <property type="project" value="InterPro"/>
</dbReference>
<dbReference type="GO" id="GO:0003677">
    <property type="term" value="F:DNA binding"/>
    <property type="evidence" value="ECO:0007669"/>
    <property type="project" value="UniProtKB-KW"/>
</dbReference>
<evidence type="ECO:0000256" key="1">
    <source>
        <dbReference type="ARBA" id="ARBA00023015"/>
    </source>
</evidence>
<proteinExistence type="predicted"/>
<dbReference type="PANTHER" id="PTHR30603:SF47">
    <property type="entry name" value="RNA POLYMERASE SIGMA FACTOR SIGD, CHLOROPLASTIC"/>
    <property type="match status" value="1"/>
</dbReference>
<dbReference type="InterPro" id="IPR000943">
    <property type="entry name" value="RNA_pol_sigma70"/>
</dbReference>
<dbReference type="InterPro" id="IPR013324">
    <property type="entry name" value="RNA_pol_sigma_r3/r4-like"/>
</dbReference>
<dbReference type="Proteomes" id="UP000176422">
    <property type="component" value="Unassembled WGS sequence"/>
</dbReference>
<evidence type="ECO:0000256" key="2">
    <source>
        <dbReference type="ARBA" id="ARBA00023082"/>
    </source>
</evidence>
<dbReference type="InterPro" id="IPR007630">
    <property type="entry name" value="RNA_pol_sigma70_r4"/>
</dbReference>
<keyword evidence="3" id="KW-0238">DNA-binding</keyword>